<name>A0A409WE13_9AGAR</name>
<dbReference type="AlphaFoldDB" id="A0A409WE13"/>
<accession>A0A409WE13</accession>
<dbReference type="InParanoid" id="A0A409WE13"/>
<dbReference type="Proteomes" id="UP000284706">
    <property type="component" value="Unassembled WGS sequence"/>
</dbReference>
<feature type="compositionally biased region" description="Polar residues" evidence="1">
    <location>
        <begin position="26"/>
        <end position="40"/>
    </location>
</feature>
<organism evidence="2 3">
    <name type="scientific">Gymnopilus dilepis</name>
    <dbReference type="NCBI Taxonomy" id="231916"/>
    <lineage>
        <taxon>Eukaryota</taxon>
        <taxon>Fungi</taxon>
        <taxon>Dikarya</taxon>
        <taxon>Basidiomycota</taxon>
        <taxon>Agaricomycotina</taxon>
        <taxon>Agaricomycetes</taxon>
        <taxon>Agaricomycetidae</taxon>
        <taxon>Agaricales</taxon>
        <taxon>Agaricineae</taxon>
        <taxon>Hymenogastraceae</taxon>
        <taxon>Gymnopilus</taxon>
    </lineage>
</organism>
<proteinExistence type="predicted"/>
<reference evidence="2 3" key="1">
    <citation type="journal article" date="2018" name="Evol. Lett.">
        <title>Horizontal gene cluster transfer increased hallucinogenic mushroom diversity.</title>
        <authorList>
            <person name="Reynolds H.T."/>
            <person name="Vijayakumar V."/>
            <person name="Gluck-Thaler E."/>
            <person name="Korotkin H.B."/>
            <person name="Matheny P.B."/>
            <person name="Slot J.C."/>
        </authorList>
    </citation>
    <scope>NUCLEOTIDE SEQUENCE [LARGE SCALE GENOMIC DNA]</scope>
    <source>
        <strain evidence="2 3">SRW20</strain>
    </source>
</reference>
<evidence type="ECO:0000256" key="1">
    <source>
        <dbReference type="SAM" id="MobiDB-lite"/>
    </source>
</evidence>
<comment type="caution">
    <text evidence="2">The sequence shown here is derived from an EMBL/GenBank/DDBJ whole genome shotgun (WGS) entry which is preliminary data.</text>
</comment>
<sequence>MTETYQQPPPAYGNPGSPGPGAKEFASSNAGYNNNPQPYNQGDGYQRGPGMQGPGQMPTPQVPQPAYNTNVQRPLDPGERFRAEMYGRCARGEHQATTKYGPCGIITAIFCFPVGLLCLL</sequence>
<keyword evidence="3" id="KW-1185">Reference proteome</keyword>
<protein>
    <submittedName>
        <fullName evidence="2">Uncharacterized protein</fullName>
    </submittedName>
</protein>
<evidence type="ECO:0000313" key="3">
    <source>
        <dbReference type="Proteomes" id="UP000284706"/>
    </source>
</evidence>
<evidence type="ECO:0000313" key="2">
    <source>
        <dbReference type="EMBL" id="PPQ76754.1"/>
    </source>
</evidence>
<dbReference type="EMBL" id="NHYE01005124">
    <property type="protein sequence ID" value="PPQ76754.1"/>
    <property type="molecule type" value="Genomic_DNA"/>
</dbReference>
<gene>
    <name evidence="2" type="ORF">CVT26_000144</name>
</gene>
<dbReference type="STRING" id="231916.A0A409WE13"/>
<dbReference type="OrthoDB" id="2564984at2759"/>
<feature type="region of interest" description="Disordered" evidence="1">
    <location>
        <begin position="1"/>
        <end position="75"/>
    </location>
</feature>